<dbReference type="PANTHER" id="PTHR33018">
    <property type="entry name" value="OS10G0338966 PROTEIN-RELATED"/>
    <property type="match status" value="1"/>
</dbReference>
<dbReference type="EMBL" id="AC006586">
    <property type="protein sequence ID" value="AAD22702.1"/>
    <property type="molecule type" value="Genomic_DNA"/>
</dbReference>
<evidence type="ECO:0000256" key="1">
    <source>
        <dbReference type="SAM" id="Coils"/>
    </source>
</evidence>
<dbReference type="Pfam" id="PF26133">
    <property type="entry name" value="DUF8039"/>
    <property type="match status" value="1"/>
</dbReference>
<evidence type="ECO:0000313" key="4">
    <source>
        <dbReference type="EMBL" id="AAD22702.1"/>
    </source>
</evidence>
<organism evidence="4">
    <name type="scientific">Arabidopsis thaliana</name>
    <name type="common">Mouse-ear cress</name>
    <dbReference type="NCBI Taxonomy" id="3702"/>
    <lineage>
        <taxon>Eukaryota</taxon>
        <taxon>Viridiplantae</taxon>
        <taxon>Streptophyta</taxon>
        <taxon>Embryophyta</taxon>
        <taxon>Tracheophyta</taxon>
        <taxon>Spermatophyta</taxon>
        <taxon>Magnoliopsida</taxon>
        <taxon>eudicotyledons</taxon>
        <taxon>Gunneridae</taxon>
        <taxon>Pentapetalae</taxon>
        <taxon>rosids</taxon>
        <taxon>malvids</taxon>
        <taxon>Brassicales</taxon>
        <taxon>Brassicaceae</taxon>
        <taxon>Camelineae</taxon>
        <taxon>Arabidopsis</taxon>
    </lineage>
</organism>
<name>Q9SK21_ARATH</name>
<reference evidence="4" key="2">
    <citation type="submission" date="2000-03" db="EMBL/GenBank/DDBJ databases">
        <authorList>
            <person name="Lin X."/>
            <person name="Kaul S."/>
            <person name="Shea T.P."/>
            <person name="Fujii C.Y."/>
            <person name="Shen M."/>
            <person name="VanAken S.E."/>
            <person name="Barnstead M.E."/>
            <person name="Mason T.M."/>
            <person name="Bowman C.L."/>
            <person name="Ronning C.M."/>
            <person name="Benito M.-I."/>
            <person name="Carrera A.J."/>
            <person name="Creasy T.H."/>
            <person name="Buell C.R."/>
            <person name="Town C.D."/>
            <person name="Nierman W.C."/>
            <person name="Fraser C.M."/>
            <person name="Venter J.C."/>
        </authorList>
    </citation>
    <scope>NUCLEOTIDE SEQUENCE</scope>
</reference>
<protein>
    <submittedName>
        <fullName evidence="4">Putative TNP1-like transposon protein</fullName>
    </submittedName>
</protein>
<proteinExistence type="predicted"/>
<reference evidence="4" key="3">
    <citation type="submission" date="2002-02" db="EMBL/GenBank/DDBJ databases">
        <authorList>
            <person name="Town C.D."/>
            <person name="Kaul S."/>
        </authorList>
    </citation>
    <scope>NUCLEOTIDE SEQUENCE</scope>
</reference>
<keyword evidence="1" id="KW-0175">Coiled coil</keyword>
<gene>
    <name evidence="4" type="ordered locus">At2g10000</name>
</gene>
<dbReference type="Pfam" id="PF03004">
    <property type="entry name" value="Transposase_24"/>
    <property type="match status" value="1"/>
</dbReference>
<feature type="domain" description="DUF8039" evidence="3">
    <location>
        <begin position="371"/>
        <end position="450"/>
    </location>
</feature>
<feature type="compositionally biased region" description="Low complexity" evidence="2">
    <location>
        <begin position="463"/>
        <end position="513"/>
    </location>
</feature>
<evidence type="ECO:0000256" key="2">
    <source>
        <dbReference type="SAM" id="MobiDB-lite"/>
    </source>
</evidence>
<sequence length="531" mass="58523">MKNLAKDPTVRVKVDYNLMGEAIGPGSVKLSSYVGTLMREHVPINIVNWKKVTRDLKTVLWKSIQARFELDEDWQRISVINQMGNLWRAHKSRRVKAINLAANNQERMNLRPTNINPVEWQKFVKLKTSSAFKKLESGDPSSVTRLQVWIKSRTKKDGTPVDTNAAEKIQEAAEIVGSDAPTFSTNPDEDHLAKLLGPDNPGRLRVMGRGMSKTKLACLQVKNTCMAEMEERQVKLKKQVNDLEDEIIRIKNQRPEAEMGENSAARSVNRKSHRKCVFVDWSETDENVGEGRILSSDPDDIVNDCRLGPTDLKVLVETAYQPDAFLWRPAHKIFNMKEAVGHIIAWPADKCKLLDTDIQIEDIAPLGLKGNKCKLLDLKNAEVIVAEGRWETQEPSALVNGLPLGPKAVKVFVDSVKQPDTSLWRPTAEISYLEDCLMAFVAWPLSKVDFENPSSPTGHNSTSEVSRSASKAKSAATASKSADGSKTSATASKAASESKSAAMSSKSASGSESPIDDATGPSSPIRNTLPA</sequence>
<accession>Q9SK21</accession>
<dbReference type="PANTHER" id="PTHR33018:SF34">
    <property type="entry name" value="OS02G0472350 PROTEIN"/>
    <property type="match status" value="1"/>
</dbReference>
<evidence type="ECO:0000259" key="3">
    <source>
        <dbReference type="Pfam" id="PF26133"/>
    </source>
</evidence>
<dbReference type="InterPro" id="IPR004252">
    <property type="entry name" value="Probable_transposase_24"/>
</dbReference>
<feature type="compositionally biased region" description="Polar residues" evidence="2">
    <location>
        <begin position="520"/>
        <end position="531"/>
    </location>
</feature>
<dbReference type="InterPro" id="IPR058352">
    <property type="entry name" value="DUF8039"/>
</dbReference>
<reference key="1">
    <citation type="journal article" date="1999" name="Nature">
        <title>Sequence and analysis of chromosome 2 of the plant Arabidopsis thaliana.</title>
        <authorList>
            <person name="Lin X."/>
            <person name="Kaul S."/>
            <person name="Rounsley S."/>
            <person name="Shea T.P."/>
            <person name="Benito M.I."/>
            <person name="Town C.D."/>
            <person name="Fujii C.Y."/>
            <person name="Mason T."/>
            <person name="Bowman C.L."/>
            <person name="Barnstead M."/>
            <person name="Feldblyum T.V."/>
            <person name="Buell C.R."/>
            <person name="Ketchum K.A."/>
            <person name="Lee J."/>
            <person name="Ronning C.M."/>
            <person name="Koo H.L."/>
            <person name="Moffat K.S."/>
            <person name="Cronin L.A."/>
            <person name="Shen M."/>
            <person name="Pai G."/>
            <person name="Van Aken S."/>
            <person name="Umayam L."/>
            <person name="Tallon L.J."/>
            <person name="Gill J.E."/>
            <person name="Adams M.D."/>
            <person name="Carrera A.J."/>
            <person name="Creasy T.H."/>
            <person name="Goodman H.M."/>
            <person name="Somerville C.R."/>
            <person name="Copenhaver G.P."/>
            <person name="Preuss D."/>
            <person name="Nierman W.C."/>
            <person name="White O."/>
            <person name="Eisen J.A."/>
            <person name="Salzberg S.L."/>
            <person name="Fraser C.M."/>
            <person name="Venter J.C."/>
        </authorList>
    </citation>
    <scope>NUCLEOTIDE SEQUENCE [LARGE SCALE GENOMIC DNA]</scope>
    <source>
        <strain>cv. Columbia</strain>
    </source>
</reference>
<feature type="coiled-coil region" evidence="1">
    <location>
        <begin position="226"/>
        <end position="253"/>
    </location>
</feature>
<feature type="region of interest" description="Disordered" evidence="2">
    <location>
        <begin position="452"/>
        <end position="531"/>
    </location>
</feature>
<feature type="compositionally biased region" description="Polar residues" evidence="2">
    <location>
        <begin position="452"/>
        <end position="462"/>
    </location>
</feature>
<dbReference type="AlphaFoldDB" id="Q9SK21"/>
<dbReference type="PIR" id="F84489">
    <property type="entry name" value="F84489"/>
</dbReference>